<dbReference type="PROSITE" id="PS51257">
    <property type="entry name" value="PROKAR_LIPOPROTEIN"/>
    <property type="match status" value="1"/>
</dbReference>
<reference evidence="2" key="3">
    <citation type="submission" date="2016-11" db="EMBL/GenBank/DDBJ databases">
        <authorList>
            <person name="Jaros S."/>
            <person name="Januszkiewicz K."/>
            <person name="Wedrychowicz H."/>
        </authorList>
    </citation>
    <scope>NUCLEOTIDE SEQUENCE [LARGE SCALE GENOMIC DNA]</scope>
    <source>
        <strain evidence="2">DX253</strain>
    </source>
</reference>
<protein>
    <submittedName>
        <fullName evidence="1">Uncharacterized protein</fullName>
    </submittedName>
</protein>
<dbReference type="Proteomes" id="UP000003751">
    <property type="component" value="Unassembled WGS sequence"/>
</dbReference>
<evidence type="ECO:0000313" key="4">
    <source>
        <dbReference type="Proteomes" id="UP000184203"/>
    </source>
</evidence>
<evidence type="ECO:0000313" key="2">
    <source>
        <dbReference type="EMBL" id="SHK16791.1"/>
    </source>
</evidence>
<dbReference type="Proteomes" id="UP000184203">
    <property type="component" value="Unassembled WGS sequence"/>
</dbReference>
<evidence type="ECO:0000313" key="3">
    <source>
        <dbReference type="Proteomes" id="UP000003751"/>
    </source>
</evidence>
<dbReference type="EMBL" id="FRAN01000001">
    <property type="protein sequence ID" value="SHK16791.1"/>
    <property type="molecule type" value="Genomic_DNA"/>
</dbReference>
<name>E7QRM8_HALPU</name>
<dbReference type="eggNOG" id="arCOG14575">
    <property type="taxonomic scope" value="Archaea"/>
</dbReference>
<evidence type="ECO:0000313" key="1">
    <source>
        <dbReference type="EMBL" id="EFW92647.1"/>
    </source>
</evidence>
<dbReference type="PATRIC" id="fig|797209.4.peg.1442"/>
<keyword evidence="4" id="KW-1185">Reference proteome</keyword>
<gene>
    <name evidence="2" type="ORF">SAMN05444342_0809</name>
    <name evidence="1" type="ORF">ZOD2009_07254</name>
</gene>
<dbReference type="RefSeq" id="WP_007978429.1">
    <property type="nucleotide sequence ID" value="NZ_AEMG01000006.1"/>
</dbReference>
<dbReference type="EMBL" id="AEMG01000006">
    <property type="protein sequence ID" value="EFW92647.1"/>
    <property type="molecule type" value="Genomic_DNA"/>
</dbReference>
<reference evidence="4" key="2">
    <citation type="submission" date="2016-11" db="EMBL/GenBank/DDBJ databases">
        <authorList>
            <person name="Varghese N."/>
            <person name="Submissions S."/>
        </authorList>
    </citation>
    <scope>NUCLEOTIDE SEQUENCE [LARGE SCALE GENOMIC DNA]</scope>
    <source>
        <strain evidence="4">DX253</strain>
    </source>
</reference>
<proteinExistence type="predicted"/>
<sequence>MNRRQFLRVGAVGAAASVAGCTKAVLGTNQGRVVEKTVRADETRVLSATASGVSARDEYPGNAGSDPGNVVVNESVGTRLTESFGTVTYEVTIEQYRSAWPNDAKEGERTLYTTHRTLFNEIQVGDSITFQPDPTDTGRISSISCVAADRESLSARCSTGDGGGGD</sequence>
<organism evidence="1 3">
    <name type="scientific">Haladaptatus paucihalophilus DX253</name>
    <dbReference type="NCBI Taxonomy" id="797209"/>
    <lineage>
        <taxon>Archaea</taxon>
        <taxon>Methanobacteriati</taxon>
        <taxon>Methanobacteriota</taxon>
        <taxon>Stenosarchaea group</taxon>
        <taxon>Halobacteria</taxon>
        <taxon>Halobacteriales</taxon>
        <taxon>Haladaptataceae</taxon>
        <taxon>Haladaptatus</taxon>
    </lineage>
</organism>
<accession>E7QRM8</accession>
<dbReference type="OrthoDB" id="219312at2157"/>
<reference evidence="1 3" key="1">
    <citation type="journal article" date="2014" name="ISME J.">
        <title>Trehalose/2-sulfotrehalose biosynthesis and glycine-betaine uptake are widely spread mechanisms for osmoadaptation in the Halobacteriales.</title>
        <authorList>
            <person name="Youssef N.H."/>
            <person name="Savage-Ashlock K.N."/>
            <person name="McCully A.L."/>
            <person name="Luedtke B."/>
            <person name="Shaw E.I."/>
            <person name="Hoff W.D."/>
            <person name="Elshahed M.S."/>
        </authorList>
    </citation>
    <scope>NUCLEOTIDE SEQUENCE [LARGE SCALE GENOMIC DNA]</scope>
    <source>
        <strain evidence="1 3">DX253</strain>
    </source>
</reference>
<dbReference type="AlphaFoldDB" id="E7QRM8"/>